<dbReference type="AlphaFoldDB" id="A0A813ARN7"/>
<keyword evidence="3" id="KW-1185">Reference proteome</keyword>
<dbReference type="Proteomes" id="UP000601435">
    <property type="component" value="Unassembled WGS sequence"/>
</dbReference>
<feature type="region of interest" description="Disordered" evidence="1">
    <location>
        <begin position="148"/>
        <end position="168"/>
    </location>
</feature>
<organism evidence="2 3">
    <name type="scientific">Symbiodinium necroappetens</name>
    <dbReference type="NCBI Taxonomy" id="1628268"/>
    <lineage>
        <taxon>Eukaryota</taxon>
        <taxon>Sar</taxon>
        <taxon>Alveolata</taxon>
        <taxon>Dinophyceae</taxon>
        <taxon>Suessiales</taxon>
        <taxon>Symbiodiniaceae</taxon>
        <taxon>Symbiodinium</taxon>
    </lineage>
</organism>
<protein>
    <recommendedName>
        <fullName evidence="4">Reverse transcriptase domain-containing protein</fullName>
    </recommendedName>
</protein>
<accession>A0A813ARN7</accession>
<sequence>MRRPRNLVPPYRRAGDCSQVFTALDWGQPRVDHVALRTYVTFNGTGTLKPPVTRLNQLCHRADAKCALFCLRQNLRLVPGVWAFALRRGRAVLALAHYVKDLRESKKGLRKAIRWDIGARIRDAADTAQNAGTGSVVSRLQCLLRPSARRARPPRSLPGLTKEDGTPTLEPEAVEAAWVAHFSSIEDGSTRSPEDIVAACLHTQRSRNLEDLELETADLPTRSELELAFRETMLHRAFGTDGVPAEALRGAPGAAAAAIFPIILKCALRLEEPLHFKGGSLYAVWKGKASPGACSSYRGILVSSTVGKAYHRIIRARNVPALRQAATPLQIGGLPKSPVTLAAQVVRLHQSCCKGRGTSQAVLFLDLKEAFYRIVRPLVTGFSGTDEDIATIVRSVDLPPGVMHDLRAHLEEVSLLKQSGSTDWAVTATTEALHHTWFRFEHGTLTTETGIGTRSSGLLPMRKGTGFRLFANPLLGSTSSCLPMGTEAFWPDTSVNIVSDISARTCSRRAEDAGKIQAPVLQASGPKLAPREAIWLDADERPIAEVLDCLSHVGVDTPALSDSMLWQQLRVAFSCVCASTIRLRVTAEAFLHGLVDRDDLVPSIRLRLEEAMTWVQSADIVSWLVPVPETTQRPHNTFQDCETVLSLLEVAHIPFPAPALDTAVAVRIVVGPAAWCRGQENEHPNSVIFALEECTQLIAHGHSPSFFDGPYDDVVFMLCVDGWSGFLSVPAPHTPARMFHSLLASEVLCGDVVRFALRLWGLGTPTMLLYPALASGALAPLGEIAALACGAIGPRRYLRNGWPHW</sequence>
<evidence type="ECO:0000313" key="2">
    <source>
        <dbReference type="EMBL" id="CAE7875058.1"/>
    </source>
</evidence>
<dbReference type="OrthoDB" id="412050at2759"/>
<proteinExistence type="predicted"/>
<dbReference type="EMBL" id="CAJNJA010061942">
    <property type="protein sequence ID" value="CAE7875058.1"/>
    <property type="molecule type" value="Genomic_DNA"/>
</dbReference>
<evidence type="ECO:0000313" key="3">
    <source>
        <dbReference type="Proteomes" id="UP000601435"/>
    </source>
</evidence>
<evidence type="ECO:0000256" key="1">
    <source>
        <dbReference type="SAM" id="MobiDB-lite"/>
    </source>
</evidence>
<comment type="caution">
    <text evidence="2">The sequence shown here is derived from an EMBL/GenBank/DDBJ whole genome shotgun (WGS) entry which is preliminary data.</text>
</comment>
<evidence type="ECO:0008006" key="4">
    <source>
        <dbReference type="Google" id="ProtNLM"/>
    </source>
</evidence>
<gene>
    <name evidence="2" type="ORF">SNEC2469_LOCUS28465</name>
</gene>
<reference evidence="2" key="1">
    <citation type="submission" date="2021-02" db="EMBL/GenBank/DDBJ databases">
        <authorList>
            <person name="Dougan E. K."/>
            <person name="Rhodes N."/>
            <person name="Thang M."/>
            <person name="Chan C."/>
        </authorList>
    </citation>
    <scope>NUCLEOTIDE SEQUENCE</scope>
</reference>
<name>A0A813ARN7_9DINO</name>